<evidence type="ECO:0000256" key="2">
    <source>
        <dbReference type="ARBA" id="ARBA00009773"/>
    </source>
</evidence>
<sequence>MSPKSSFWTLVLAVVAVGFLFFQVIQPFIVPLLCAVVVAILIRPLYEHAVERLAGRRRITAALFTLIFLLGVLLPIALGIYFAGRELMDAGEWLAEFDPESVPLVQSGINWFETRFPNDSLDDVRDSAFESVQGMTGSVYDQSRAMVSNIVGFVVGLAVMAFALYYFLADGPGLLRAIQAVTPMENDDENTLIEEFGRVCRGVVLATIVCALVQAVLAVIGFAIFGVTGVWLLGGATLISSMIPFIGAAGVWAPVAIWLAFDQQILSGVLLALYGALVISTADNFVRAHVIHSSAGLHPLVALVSVLGGLQFIGVWGIFAGPIIAAFFYALLKILHDRLQVAPEEPEAPPDGLRTSAATLPEPAASTESEPAAPQTAAKP</sequence>
<feature type="region of interest" description="Disordered" evidence="6">
    <location>
        <begin position="343"/>
        <end position="380"/>
    </location>
</feature>
<evidence type="ECO:0000256" key="3">
    <source>
        <dbReference type="ARBA" id="ARBA00022692"/>
    </source>
</evidence>
<protein>
    <submittedName>
        <fullName evidence="8">Putative inner membrane protein</fullName>
    </submittedName>
</protein>
<gene>
    <name evidence="8" type="ORF">Mal4_22730</name>
</gene>
<dbReference type="PANTHER" id="PTHR21716">
    <property type="entry name" value="TRANSMEMBRANE PROTEIN"/>
    <property type="match status" value="1"/>
</dbReference>
<dbReference type="InterPro" id="IPR002549">
    <property type="entry name" value="AI-2E-like"/>
</dbReference>
<dbReference type="OrthoDB" id="9815028at2"/>
<dbReference type="PANTHER" id="PTHR21716:SF4">
    <property type="entry name" value="TRANSMEMBRANE PROTEIN 245"/>
    <property type="match status" value="1"/>
</dbReference>
<feature type="transmembrane region" description="Helical" evidence="7">
    <location>
        <begin position="145"/>
        <end position="168"/>
    </location>
</feature>
<feature type="transmembrane region" description="Helical" evidence="7">
    <location>
        <begin position="203"/>
        <end position="225"/>
    </location>
</feature>
<comment type="similarity">
    <text evidence="2">Belongs to the autoinducer-2 exporter (AI-2E) (TC 2.A.86) family.</text>
</comment>
<keyword evidence="3 7" id="KW-0812">Transmembrane</keyword>
<feature type="transmembrane region" description="Helical" evidence="7">
    <location>
        <begin position="302"/>
        <end position="332"/>
    </location>
</feature>
<keyword evidence="4 7" id="KW-1133">Transmembrane helix</keyword>
<accession>A0A517Z666</accession>
<dbReference type="KEGG" id="mri:Mal4_22730"/>
<dbReference type="EMBL" id="CP036275">
    <property type="protein sequence ID" value="QDU37954.1"/>
    <property type="molecule type" value="Genomic_DNA"/>
</dbReference>
<comment type="subcellular location">
    <subcellularLocation>
        <location evidence="1">Membrane</location>
        <topology evidence="1">Multi-pass membrane protein</topology>
    </subcellularLocation>
</comment>
<feature type="compositionally biased region" description="Low complexity" evidence="6">
    <location>
        <begin position="361"/>
        <end position="374"/>
    </location>
</feature>
<keyword evidence="5 7" id="KW-0472">Membrane</keyword>
<organism evidence="8 9">
    <name type="scientific">Maioricimonas rarisocia</name>
    <dbReference type="NCBI Taxonomy" id="2528026"/>
    <lineage>
        <taxon>Bacteria</taxon>
        <taxon>Pseudomonadati</taxon>
        <taxon>Planctomycetota</taxon>
        <taxon>Planctomycetia</taxon>
        <taxon>Planctomycetales</taxon>
        <taxon>Planctomycetaceae</taxon>
        <taxon>Maioricimonas</taxon>
    </lineage>
</organism>
<dbReference type="Proteomes" id="UP000320496">
    <property type="component" value="Chromosome"/>
</dbReference>
<evidence type="ECO:0000313" key="8">
    <source>
        <dbReference type="EMBL" id="QDU37954.1"/>
    </source>
</evidence>
<feature type="transmembrane region" description="Helical" evidence="7">
    <location>
        <begin position="28"/>
        <end position="46"/>
    </location>
</feature>
<feature type="transmembrane region" description="Helical" evidence="7">
    <location>
        <begin position="7"/>
        <end position="22"/>
    </location>
</feature>
<evidence type="ECO:0000256" key="4">
    <source>
        <dbReference type="ARBA" id="ARBA00022989"/>
    </source>
</evidence>
<name>A0A517Z666_9PLAN</name>
<reference evidence="8 9" key="1">
    <citation type="submission" date="2019-02" db="EMBL/GenBank/DDBJ databases">
        <title>Deep-cultivation of Planctomycetes and their phenomic and genomic characterization uncovers novel biology.</title>
        <authorList>
            <person name="Wiegand S."/>
            <person name="Jogler M."/>
            <person name="Boedeker C."/>
            <person name="Pinto D."/>
            <person name="Vollmers J."/>
            <person name="Rivas-Marin E."/>
            <person name="Kohn T."/>
            <person name="Peeters S.H."/>
            <person name="Heuer A."/>
            <person name="Rast P."/>
            <person name="Oberbeckmann S."/>
            <person name="Bunk B."/>
            <person name="Jeske O."/>
            <person name="Meyerdierks A."/>
            <person name="Storesund J.E."/>
            <person name="Kallscheuer N."/>
            <person name="Luecker S."/>
            <person name="Lage O.M."/>
            <person name="Pohl T."/>
            <person name="Merkel B.J."/>
            <person name="Hornburger P."/>
            <person name="Mueller R.-W."/>
            <person name="Bruemmer F."/>
            <person name="Labrenz M."/>
            <person name="Spormann A.M."/>
            <person name="Op den Camp H."/>
            <person name="Overmann J."/>
            <person name="Amann R."/>
            <person name="Jetten M.S.M."/>
            <person name="Mascher T."/>
            <person name="Medema M.H."/>
            <person name="Devos D.P."/>
            <person name="Kaster A.-K."/>
            <person name="Ovreas L."/>
            <person name="Rohde M."/>
            <person name="Galperin M.Y."/>
            <person name="Jogler C."/>
        </authorList>
    </citation>
    <scope>NUCLEOTIDE SEQUENCE [LARGE SCALE GENOMIC DNA]</scope>
    <source>
        <strain evidence="8 9">Mal4</strain>
    </source>
</reference>
<evidence type="ECO:0000256" key="5">
    <source>
        <dbReference type="ARBA" id="ARBA00023136"/>
    </source>
</evidence>
<feature type="transmembrane region" description="Helical" evidence="7">
    <location>
        <begin position="231"/>
        <end position="253"/>
    </location>
</feature>
<dbReference type="RefSeq" id="WP_145369285.1">
    <property type="nucleotide sequence ID" value="NZ_CP036275.1"/>
</dbReference>
<dbReference type="GO" id="GO:0016020">
    <property type="term" value="C:membrane"/>
    <property type="evidence" value="ECO:0007669"/>
    <property type="project" value="UniProtKB-SubCell"/>
</dbReference>
<evidence type="ECO:0000256" key="6">
    <source>
        <dbReference type="SAM" id="MobiDB-lite"/>
    </source>
</evidence>
<feature type="transmembrane region" description="Helical" evidence="7">
    <location>
        <begin position="265"/>
        <end position="282"/>
    </location>
</feature>
<dbReference type="AlphaFoldDB" id="A0A517Z666"/>
<evidence type="ECO:0000256" key="1">
    <source>
        <dbReference type="ARBA" id="ARBA00004141"/>
    </source>
</evidence>
<evidence type="ECO:0000256" key="7">
    <source>
        <dbReference type="SAM" id="Phobius"/>
    </source>
</evidence>
<proteinExistence type="inferred from homology"/>
<keyword evidence="9" id="KW-1185">Reference proteome</keyword>
<evidence type="ECO:0000313" key="9">
    <source>
        <dbReference type="Proteomes" id="UP000320496"/>
    </source>
</evidence>
<feature type="transmembrane region" description="Helical" evidence="7">
    <location>
        <begin position="58"/>
        <end position="83"/>
    </location>
</feature>
<dbReference type="Pfam" id="PF01594">
    <property type="entry name" value="AI-2E_transport"/>
    <property type="match status" value="1"/>
</dbReference>